<dbReference type="OrthoDB" id="337830at2"/>
<evidence type="ECO:0000259" key="5">
    <source>
        <dbReference type="Pfam" id="PF01593"/>
    </source>
</evidence>
<dbReference type="Proteomes" id="UP000292881">
    <property type="component" value="Unassembled WGS sequence"/>
</dbReference>
<name>A0A4Q2JU14_9MICO</name>
<evidence type="ECO:0000256" key="2">
    <source>
        <dbReference type="ARBA" id="ARBA00005995"/>
    </source>
</evidence>
<dbReference type="EMBL" id="SDPL01000006">
    <property type="protein sequence ID" value="RXZ51722.1"/>
    <property type="molecule type" value="Genomic_DNA"/>
</dbReference>
<comment type="cofactor">
    <cofactor evidence="1">
        <name>FAD</name>
        <dbReference type="ChEBI" id="CHEBI:57692"/>
    </cofactor>
</comment>
<feature type="binding site" evidence="4">
    <location>
        <position position="239"/>
    </location>
    <ligand>
        <name>FAD</name>
        <dbReference type="ChEBI" id="CHEBI:57692"/>
    </ligand>
</feature>
<gene>
    <name evidence="6" type="ORF">ESO86_01040</name>
</gene>
<dbReference type="PRINTS" id="PR00757">
    <property type="entry name" value="AMINEOXDASEF"/>
</dbReference>
<evidence type="ECO:0000256" key="4">
    <source>
        <dbReference type="PIRSR" id="PIRSR601613-1"/>
    </source>
</evidence>
<comment type="caution">
    <text evidence="6">The sequence shown here is derived from an EMBL/GenBank/DDBJ whole genome shotgun (WGS) entry which is preliminary data.</text>
</comment>
<protein>
    <submittedName>
        <fullName evidence="6">FAD-dependent oxidoreductase</fullName>
    </submittedName>
</protein>
<dbReference type="InterPro" id="IPR036188">
    <property type="entry name" value="FAD/NAD-bd_sf"/>
</dbReference>
<keyword evidence="3" id="KW-0560">Oxidoreductase</keyword>
<keyword evidence="7" id="KW-1185">Reference proteome</keyword>
<feature type="domain" description="Amine oxidase" evidence="5">
    <location>
        <begin position="25"/>
        <end position="438"/>
    </location>
</feature>
<dbReference type="Pfam" id="PF01593">
    <property type="entry name" value="Amino_oxidase"/>
    <property type="match status" value="1"/>
</dbReference>
<accession>A0A4Q2JU14</accession>
<sequence>MSLNTHARPTARPAEVDVLILGAGFAGLTAARELTQRGLSVRILEARDRIGGRTWYADGLGRGLELGGTWVHWTQPYVWAELARYGIGTVPSPTPAVAHWWEDGGPRSGDPQDLLARLDEPNRLLTEEARRVFPEPFHPLKEAALVEAADRETVADRIAALDLPAGDRALLETFWTLNVNGSIEAAAYTQALRWVALTNGDWAVNFEACASYKVDGGTIRLAQAIADDTDAELWFGAVVESIEHDDAAVRVTTADGTTHIARHAISTLPLAALSRIRVVPELPRPMHDAAREGQSGLGTKVWFRLEGVTEPFVAFGEKDWPLNFFQGEYPDGDGIIVIGFGPDATAIDPTAAPAIEAVISRLMPGARVTAVRAHDWVADPFAGETWPMHKPGYLTSALPAFHAGAGLLRFAGSDYAHGWGGFIDGAIESGLIEARRILTEHAAAGVHGGARLLAASA</sequence>
<dbReference type="GO" id="GO:0016491">
    <property type="term" value="F:oxidoreductase activity"/>
    <property type="evidence" value="ECO:0007669"/>
    <property type="project" value="UniProtKB-KW"/>
</dbReference>
<evidence type="ECO:0000256" key="3">
    <source>
        <dbReference type="ARBA" id="ARBA00023002"/>
    </source>
</evidence>
<dbReference type="AlphaFoldDB" id="A0A4Q2JU14"/>
<reference evidence="6 7" key="1">
    <citation type="submission" date="2019-01" db="EMBL/GenBank/DDBJ databases">
        <authorList>
            <person name="Li J."/>
        </authorList>
    </citation>
    <scope>NUCLEOTIDE SEQUENCE [LARGE SCALE GENOMIC DNA]</scope>
    <source>
        <strain evidence="6 7">CGMCC 4.7180</strain>
    </source>
</reference>
<evidence type="ECO:0000256" key="1">
    <source>
        <dbReference type="ARBA" id="ARBA00001974"/>
    </source>
</evidence>
<dbReference type="Gene3D" id="3.50.50.60">
    <property type="entry name" value="FAD/NAD(P)-binding domain"/>
    <property type="match status" value="1"/>
</dbReference>
<comment type="similarity">
    <text evidence="2">Belongs to the flavin monoamine oxidase family.</text>
</comment>
<dbReference type="SUPFAM" id="SSF51905">
    <property type="entry name" value="FAD/NAD(P)-binding domain"/>
    <property type="match status" value="1"/>
</dbReference>
<dbReference type="RefSeq" id="WP_129233045.1">
    <property type="nucleotide sequence ID" value="NZ_SDPL01000006.1"/>
</dbReference>
<dbReference type="PANTHER" id="PTHR43563">
    <property type="entry name" value="AMINE OXIDASE"/>
    <property type="match status" value="1"/>
</dbReference>
<proteinExistence type="inferred from homology"/>
<dbReference type="InterPro" id="IPR002937">
    <property type="entry name" value="Amino_oxidase"/>
</dbReference>
<evidence type="ECO:0000313" key="7">
    <source>
        <dbReference type="Proteomes" id="UP000292881"/>
    </source>
</evidence>
<organism evidence="6 7">
    <name type="scientific">Agromyces binzhouensis</name>
    <dbReference type="NCBI Taxonomy" id="1817495"/>
    <lineage>
        <taxon>Bacteria</taxon>
        <taxon>Bacillati</taxon>
        <taxon>Actinomycetota</taxon>
        <taxon>Actinomycetes</taxon>
        <taxon>Micrococcales</taxon>
        <taxon>Microbacteriaceae</taxon>
        <taxon>Agromyces</taxon>
    </lineage>
</organism>
<dbReference type="InterPro" id="IPR001613">
    <property type="entry name" value="Flavin_amine_oxidase"/>
</dbReference>
<dbReference type="PANTHER" id="PTHR43563:SF1">
    <property type="entry name" value="AMINE OXIDASE [FLAVIN-CONTAINING] B"/>
    <property type="match status" value="1"/>
</dbReference>
<dbReference type="InterPro" id="IPR050703">
    <property type="entry name" value="Flavin_MAO"/>
</dbReference>
<evidence type="ECO:0000313" key="6">
    <source>
        <dbReference type="EMBL" id="RXZ51722.1"/>
    </source>
</evidence>
<feature type="binding site" evidence="4">
    <location>
        <begin position="45"/>
        <end position="46"/>
    </location>
    <ligand>
        <name>FAD</name>
        <dbReference type="ChEBI" id="CHEBI:57692"/>
    </ligand>
</feature>